<feature type="transmembrane region" description="Helical" evidence="1">
    <location>
        <begin position="32"/>
        <end position="52"/>
    </location>
</feature>
<feature type="transmembrane region" description="Helical" evidence="1">
    <location>
        <begin position="102"/>
        <end position="124"/>
    </location>
</feature>
<evidence type="ECO:0000313" key="3">
    <source>
        <dbReference type="Proteomes" id="UP000502376"/>
    </source>
</evidence>
<proteinExistence type="predicted"/>
<keyword evidence="1" id="KW-0812">Transmembrane</keyword>
<accession>A0A6M3T9U4</accession>
<evidence type="ECO:0000256" key="1">
    <source>
        <dbReference type="SAM" id="Phobius"/>
    </source>
</evidence>
<dbReference type="EMBL" id="MN734437">
    <property type="protein sequence ID" value="QJD54441.1"/>
    <property type="molecule type" value="Genomic_DNA"/>
</dbReference>
<keyword evidence="3" id="KW-1185">Reference proteome</keyword>
<evidence type="ECO:0000313" key="2">
    <source>
        <dbReference type="EMBL" id="QJD54441.1"/>
    </source>
</evidence>
<dbReference type="RefSeq" id="YP_010738207.1">
    <property type="nucleotide sequence ID" value="NC_073023.1"/>
</dbReference>
<keyword evidence="1" id="KW-0472">Membrane</keyword>
<dbReference type="KEGG" id="vg:79585572"/>
<reference evidence="2 3" key="1">
    <citation type="submission" date="2019-11" db="EMBL/GenBank/DDBJ databases">
        <authorList>
            <person name="Hylling O."/>
            <person name="Hansen L.H."/>
            <person name="Johansen A."/>
        </authorList>
    </citation>
    <scope>NUCLEOTIDE SEQUENCE [LARGE SCALE GENOMIC DNA]</scope>
</reference>
<dbReference type="GeneID" id="79585572"/>
<feature type="transmembrane region" description="Helical" evidence="1">
    <location>
        <begin position="72"/>
        <end position="90"/>
    </location>
</feature>
<protein>
    <submittedName>
        <fullName evidence="2">Uncharacterized protein</fullName>
    </submittedName>
</protein>
<dbReference type="Proteomes" id="UP000502376">
    <property type="component" value="Segment"/>
</dbReference>
<organism evidence="2 3">
    <name type="scientific">Sphingomonas phage Eidolon</name>
    <dbReference type="NCBI Taxonomy" id="2686311"/>
    <lineage>
        <taxon>Viruses</taxon>
        <taxon>Duplodnaviria</taxon>
        <taxon>Heunggongvirae</taxon>
        <taxon>Uroviricota</taxon>
        <taxon>Caudoviricetes</taxon>
        <taxon>Johnpaulvirinae</taxon>
        <taxon>Eidolonvirus</taxon>
        <taxon>Eidolonvirus eidolon</taxon>
    </lineage>
</organism>
<sequence length="168" mass="18702">MNVISGASDVMEERNMMLVRFNHKFTSRATEWLFAVFLVGWAITLFAFPSMFTSSQSAPQFAMLNRMFGQVAVGFTCGIMGVARLIALWINGRSSGTPFIRMGMAFFSCFFWWNISLGLVLSGVPTTGWAMYPAILLFEMINVLRAASDARIVYDEHRATSHGTNGSI</sequence>
<name>A0A6M3T9U4_9CAUD</name>
<keyword evidence="1" id="KW-1133">Transmembrane helix</keyword>